<evidence type="ECO:0000313" key="1">
    <source>
        <dbReference type="EMBL" id="AUV81181.1"/>
    </source>
</evidence>
<accession>A0A2I8VGY4</accession>
<keyword evidence="2" id="KW-1185">Reference proteome</keyword>
<sequence>MVSSPDVRPSDSDVLLRYEVSETESLSDAVLRAADELLDDFTSVRPLSSIVDVEAVDTLFEHRRGRVDDDDARVIAFVAWDLWFVVTARAVEVYEADTPLED</sequence>
<dbReference type="GeneID" id="35591524"/>
<protein>
    <submittedName>
        <fullName evidence="1">Uncharacterized protein</fullName>
    </submittedName>
</protein>
<dbReference type="RefSeq" id="WP_103424869.1">
    <property type="nucleotide sequence ID" value="NZ_CP026309.1"/>
</dbReference>
<proteinExistence type="predicted"/>
<evidence type="ECO:0000313" key="2">
    <source>
        <dbReference type="Proteomes" id="UP000236584"/>
    </source>
</evidence>
<dbReference type="Proteomes" id="UP000236584">
    <property type="component" value="Chromosome"/>
</dbReference>
<dbReference type="AlphaFoldDB" id="A0A2I8VGY4"/>
<reference evidence="1 2" key="1">
    <citation type="submission" date="2018-01" db="EMBL/GenBank/DDBJ databases">
        <title>Complete genome sequence of Salinigranum rubrum GX10T, an extremely halophilic archaeon isolated from a marine solar saltern.</title>
        <authorList>
            <person name="Han S."/>
        </authorList>
    </citation>
    <scope>NUCLEOTIDE SEQUENCE [LARGE SCALE GENOMIC DNA]</scope>
    <source>
        <strain evidence="1 2">GX10</strain>
    </source>
</reference>
<gene>
    <name evidence="1" type="ORF">C2R22_05500</name>
</gene>
<name>A0A2I8VGY4_9EURY</name>
<dbReference type="OrthoDB" id="379556at2157"/>
<dbReference type="EMBL" id="CP026309">
    <property type="protein sequence ID" value="AUV81181.1"/>
    <property type="molecule type" value="Genomic_DNA"/>
</dbReference>
<organism evidence="1 2">
    <name type="scientific">Salinigranum rubrum</name>
    <dbReference type="NCBI Taxonomy" id="755307"/>
    <lineage>
        <taxon>Archaea</taxon>
        <taxon>Methanobacteriati</taxon>
        <taxon>Methanobacteriota</taxon>
        <taxon>Stenosarchaea group</taxon>
        <taxon>Halobacteria</taxon>
        <taxon>Halobacteriales</taxon>
        <taxon>Haloferacaceae</taxon>
        <taxon>Salinigranum</taxon>
    </lineage>
</organism>
<dbReference type="KEGG" id="srub:C2R22_05500"/>